<evidence type="ECO:0000256" key="5">
    <source>
        <dbReference type="ARBA" id="ARBA00022989"/>
    </source>
</evidence>
<feature type="transmembrane region" description="Helical" evidence="7">
    <location>
        <begin position="126"/>
        <end position="145"/>
    </location>
</feature>
<dbReference type="RefSeq" id="WP_149758764.1">
    <property type="nucleotide sequence ID" value="NZ_FOMS01000021.1"/>
</dbReference>
<evidence type="ECO:0000256" key="7">
    <source>
        <dbReference type="RuleBase" id="RU363032"/>
    </source>
</evidence>
<evidence type="ECO:0000256" key="6">
    <source>
        <dbReference type="ARBA" id="ARBA00023136"/>
    </source>
</evidence>
<dbReference type="PROSITE" id="PS50928">
    <property type="entry name" value="ABC_TM1"/>
    <property type="match status" value="1"/>
</dbReference>
<dbReference type="InterPro" id="IPR000515">
    <property type="entry name" value="MetI-like"/>
</dbReference>
<reference evidence="9 10" key="1">
    <citation type="submission" date="2016-10" db="EMBL/GenBank/DDBJ databases">
        <authorList>
            <person name="Varghese N."/>
            <person name="Submissions S."/>
        </authorList>
    </citation>
    <scope>NUCLEOTIDE SEQUENCE [LARGE SCALE GENOMIC DNA]</scope>
    <source>
        <strain evidence="10">YIM D21,KCTC 23444,ACCC 10710</strain>
    </source>
</reference>
<keyword evidence="2 7" id="KW-0813">Transport</keyword>
<evidence type="ECO:0000259" key="8">
    <source>
        <dbReference type="PROSITE" id="PS50928"/>
    </source>
</evidence>
<dbReference type="PANTHER" id="PTHR30151">
    <property type="entry name" value="ALKANE SULFONATE ABC TRANSPORTER-RELATED, MEMBRANE SUBUNIT"/>
    <property type="match status" value="1"/>
</dbReference>
<dbReference type="Pfam" id="PF00528">
    <property type="entry name" value="BPD_transp_1"/>
    <property type="match status" value="1"/>
</dbReference>
<dbReference type="Gene3D" id="1.10.3720.10">
    <property type="entry name" value="MetI-like"/>
    <property type="match status" value="1"/>
</dbReference>
<dbReference type="CDD" id="cd06261">
    <property type="entry name" value="TM_PBP2"/>
    <property type="match status" value="1"/>
</dbReference>
<name>A0A1I2EA44_9RHOB</name>
<dbReference type="InterPro" id="IPR035906">
    <property type="entry name" value="MetI-like_sf"/>
</dbReference>
<dbReference type="Proteomes" id="UP000325289">
    <property type="component" value="Unassembled WGS sequence"/>
</dbReference>
<keyword evidence="4 7" id="KW-0812">Transmembrane</keyword>
<dbReference type="GO" id="GO:0055085">
    <property type="term" value="P:transmembrane transport"/>
    <property type="evidence" value="ECO:0007669"/>
    <property type="project" value="InterPro"/>
</dbReference>
<gene>
    <name evidence="9" type="ORF">SAMN04515678_12121</name>
</gene>
<protein>
    <submittedName>
        <fullName evidence="9">NitT/TauT family transport system permease protein</fullName>
    </submittedName>
</protein>
<organism evidence="9 10">
    <name type="scientific">Roseivivax sediminis</name>
    <dbReference type="NCBI Taxonomy" id="936889"/>
    <lineage>
        <taxon>Bacteria</taxon>
        <taxon>Pseudomonadati</taxon>
        <taxon>Pseudomonadota</taxon>
        <taxon>Alphaproteobacteria</taxon>
        <taxon>Rhodobacterales</taxon>
        <taxon>Roseobacteraceae</taxon>
        <taxon>Roseivivax</taxon>
    </lineage>
</organism>
<dbReference type="GO" id="GO:0005886">
    <property type="term" value="C:plasma membrane"/>
    <property type="evidence" value="ECO:0007669"/>
    <property type="project" value="UniProtKB-SubCell"/>
</dbReference>
<proteinExistence type="inferred from homology"/>
<keyword evidence="10" id="KW-1185">Reference proteome</keyword>
<evidence type="ECO:0000256" key="2">
    <source>
        <dbReference type="ARBA" id="ARBA00022448"/>
    </source>
</evidence>
<evidence type="ECO:0000313" key="9">
    <source>
        <dbReference type="EMBL" id="SFE89110.1"/>
    </source>
</evidence>
<keyword evidence="3" id="KW-1003">Cell membrane</keyword>
<feature type="transmembrane region" description="Helical" evidence="7">
    <location>
        <begin position="12"/>
        <end position="31"/>
    </location>
</feature>
<feature type="transmembrane region" description="Helical" evidence="7">
    <location>
        <begin position="64"/>
        <end position="86"/>
    </location>
</feature>
<accession>A0A1I2EA44</accession>
<comment type="subcellular location">
    <subcellularLocation>
        <location evidence="1 7">Cell membrane</location>
        <topology evidence="1 7">Multi-pass membrane protein</topology>
    </subcellularLocation>
</comment>
<feature type="transmembrane region" description="Helical" evidence="7">
    <location>
        <begin position="222"/>
        <end position="242"/>
    </location>
</feature>
<dbReference type="AlphaFoldDB" id="A0A1I2EA44"/>
<sequence>MKKRSKAQVRRDQIVGLVIFLSVWEIAARLLGNKLVLPSVSQILAALGDLIASGELITAMAESIWLLIVGLIVSTILGFVLGALVARSRTAYWMLNPYFSALFATPTIALVPLVLVWFGFGFPGRVIVVVLAAVVPIMFSVASGLRDDPKDLVDVARSFGVTGELQLLYRVRVRAALPVLLAGLRLAAGRGVVGMAVAETYLRLGGIGGLIKSYGSMFQTDYVFASILPLSLLGIAIVSVIGRIERRLHWT</sequence>
<evidence type="ECO:0000313" key="10">
    <source>
        <dbReference type="Proteomes" id="UP000325289"/>
    </source>
</evidence>
<dbReference type="OrthoDB" id="9786495at2"/>
<evidence type="ECO:0000256" key="4">
    <source>
        <dbReference type="ARBA" id="ARBA00022692"/>
    </source>
</evidence>
<dbReference type="EMBL" id="FOMS01000021">
    <property type="protein sequence ID" value="SFE89110.1"/>
    <property type="molecule type" value="Genomic_DNA"/>
</dbReference>
<evidence type="ECO:0000256" key="1">
    <source>
        <dbReference type="ARBA" id="ARBA00004651"/>
    </source>
</evidence>
<keyword evidence="5 7" id="KW-1133">Transmembrane helix</keyword>
<keyword evidence="6 7" id="KW-0472">Membrane</keyword>
<feature type="domain" description="ABC transmembrane type-1" evidence="8">
    <location>
        <begin position="60"/>
        <end position="245"/>
    </location>
</feature>
<feature type="transmembrane region" description="Helical" evidence="7">
    <location>
        <begin position="175"/>
        <end position="202"/>
    </location>
</feature>
<comment type="similarity">
    <text evidence="7">Belongs to the binding-protein-dependent transport system permease family.</text>
</comment>
<feature type="transmembrane region" description="Helical" evidence="7">
    <location>
        <begin position="98"/>
        <end position="120"/>
    </location>
</feature>
<dbReference type="PANTHER" id="PTHR30151:SF41">
    <property type="entry name" value="ABC TRANSPORTER PERMEASE PROTEIN"/>
    <property type="match status" value="1"/>
</dbReference>
<evidence type="ECO:0000256" key="3">
    <source>
        <dbReference type="ARBA" id="ARBA00022475"/>
    </source>
</evidence>
<dbReference type="SUPFAM" id="SSF161098">
    <property type="entry name" value="MetI-like"/>
    <property type="match status" value="1"/>
</dbReference>